<dbReference type="GO" id="GO:0003725">
    <property type="term" value="F:double-stranded RNA binding"/>
    <property type="evidence" value="ECO:0007669"/>
    <property type="project" value="TreeGrafter"/>
</dbReference>
<evidence type="ECO:0000313" key="6">
    <source>
        <dbReference type="Proteomes" id="UP000834106"/>
    </source>
</evidence>
<dbReference type="EMBL" id="OU503051">
    <property type="protein sequence ID" value="CAI9779286.1"/>
    <property type="molecule type" value="Genomic_DNA"/>
</dbReference>
<dbReference type="EC" id="3.6.4.13" evidence="1"/>
<keyword evidence="3" id="KW-0067">ATP-binding</keyword>
<dbReference type="GO" id="GO:0016787">
    <property type="term" value="F:hydrolase activity"/>
    <property type="evidence" value="ECO:0007669"/>
    <property type="project" value="UniProtKB-KW"/>
</dbReference>
<dbReference type="AlphaFoldDB" id="A0AAD2A419"/>
<dbReference type="GO" id="GO:0003724">
    <property type="term" value="F:RNA helicase activity"/>
    <property type="evidence" value="ECO:0007669"/>
    <property type="project" value="UniProtKB-EC"/>
</dbReference>
<comment type="catalytic activity">
    <reaction evidence="4">
        <text>ATP + H2O = ADP + phosphate + H(+)</text>
        <dbReference type="Rhea" id="RHEA:13065"/>
        <dbReference type="ChEBI" id="CHEBI:15377"/>
        <dbReference type="ChEBI" id="CHEBI:15378"/>
        <dbReference type="ChEBI" id="CHEBI:30616"/>
        <dbReference type="ChEBI" id="CHEBI:43474"/>
        <dbReference type="ChEBI" id="CHEBI:456216"/>
        <dbReference type="EC" id="3.6.4.13"/>
    </reaction>
</comment>
<dbReference type="Gene3D" id="3.40.50.300">
    <property type="entry name" value="P-loop containing nucleotide triphosphate hydrolases"/>
    <property type="match status" value="2"/>
</dbReference>
<evidence type="ECO:0000313" key="5">
    <source>
        <dbReference type="EMBL" id="CAI9779286.1"/>
    </source>
</evidence>
<evidence type="ECO:0000256" key="3">
    <source>
        <dbReference type="ARBA" id="ARBA00022806"/>
    </source>
</evidence>
<protein>
    <recommendedName>
        <fullName evidence="1">RNA helicase</fullName>
        <ecNumber evidence="1">3.6.4.13</ecNumber>
    </recommendedName>
</protein>
<organism evidence="5 6">
    <name type="scientific">Fraxinus pennsylvanica</name>
    <dbReference type="NCBI Taxonomy" id="56036"/>
    <lineage>
        <taxon>Eukaryota</taxon>
        <taxon>Viridiplantae</taxon>
        <taxon>Streptophyta</taxon>
        <taxon>Embryophyta</taxon>
        <taxon>Tracheophyta</taxon>
        <taxon>Spermatophyta</taxon>
        <taxon>Magnoliopsida</taxon>
        <taxon>eudicotyledons</taxon>
        <taxon>Gunneridae</taxon>
        <taxon>Pentapetalae</taxon>
        <taxon>asterids</taxon>
        <taxon>lamiids</taxon>
        <taxon>Lamiales</taxon>
        <taxon>Oleaceae</taxon>
        <taxon>Oleeae</taxon>
        <taxon>Fraxinus</taxon>
    </lineage>
</organism>
<evidence type="ECO:0000256" key="4">
    <source>
        <dbReference type="ARBA" id="ARBA00047984"/>
    </source>
</evidence>
<accession>A0AAD2A419</accession>
<sequence length="211" mass="23068">MAELTLDGLKDHSIYHCLSFQSCPSLNNGGFCCNGGIIGITQPRRVAAVTVAKREALLDPYLSKYSVINVDEALERTVHTDALLNKRRVASVGEQWRGEKSSPLKIIIMSASLDARVFSEYFGGAGAVHGQQYPVDILYTSQPETDYVDATLITIFQVILVTNIAETSVTIPGIKYIIEPGMVKVRTYEASTGIEPLIIFKTSKAQALQGR</sequence>
<keyword evidence="3" id="KW-0347">Helicase</keyword>
<dbReference type="Proteomes" id="UP000834106">
    <property type="component" value="Chromosome 16"/>
</dbReference>
<dbReference type="PANTHER" id="PTHR18934">
    <property type="entry name" value="ATP-DEPENDENT RNA HELICASE"/>
    <property type="match status" value="1"/>
</dbReference>
<dbReference type="GO" id="GO:0045943">
    <property type="term" value="P:positive regulation of transcription by RNA polymerase I"/>
    <property type="evidence" value="ECO:0007669"/>
    <property type="project" value="TreeGrafter"/>
</dbReference>
<dbReference type="GO" id="GO:0005730">
    <property type="term" value="C:nucleolus"/>
    <property type="evidence" value="ECO:0007669"/>
    <property type="project" value="TreeGrafter"/>
</dbReference>
<dbReference type="InterPro" id="IPR027417">
    <property type="entry name" value="P-loop_NTPase"/>
</dbReference>
<proteinExistence type="predicted"/>
<keyword evidence="2" id="KW-0378">Hydrolase</keyword>
<dbReference type="SUPFAM" id="SSF52540">
    <property type="entry name" value="P-loop containing nucleoside triphosphate hydrolases"/>
    <property type="match status" value="1"/>
</dbReference>
<name>A0AAD2A419_9LAMI</name>
<keyword evidence="6" id="KW-1185">Reference proteome</keyword>
<evidence type="ECO:0000256" key="2">
    <source>
        <dbReference type="ARBA" id="ARBA00022801"/>
    </source>
</evidence>
<keyword evidence="3" id="KW-0547">Nucleotide-binding</keyword>
<reference evidence="5" key="1">
    <citation type="submission" date="2023-05" db="EMBL/GenBank/DDBJ databases">
        <authorList>
            <person name="Huff M."/>
        </authorList>
    </citation>
    <scope>NUCLEOTIDE SEQUENCE</scope>
</reference>
<gene>
    <name evidence="5" type="ORF">FPE_LOCUS26716</name>
</gene>
<evidence type="ECO:0000256" key="1">
    <source>
        <dbReference type="ARBA" id="ARBA00012552"/>
    </source>
</evidence>
<dbReference type="PANTHER" id="PTHR18934:SF118">
    <property type="entry name" value="ATP-DEPENDENT RNA HELICASE DHX33"/>
    <property type="match status" value="1"/>
</dbReference>